<sequence>MKSIPCIPLSQAHDSSADSDIDSYKDGPRPAALGPRGPRGPKIQTMIEVLRCGLARPARSTTTPLDGASLQPSKGWTPIYHAVYHNREAALLHFLRVGHSPDDVAKTGQPPLCIAVAMGYMSMVKILCEAGADVQAKTSPDEETALHLAIKTGRTDIMEILLAYRPDLEAQTLPTGETPLHYAAGRSNSLSAVVALLKRGANYEARDSQGRTPAELALNIPNLHAAVAIITKAHGKRNRLSKEKEMLLKHVEKPQSRYSMNNELIADIFKAGCDPDSSVLVEAIKRGEVNLVDMFLERGADPNRKTVSGVRPIFAAIDCPSAQQIVGLLNKHKADVMGRNADGLTVLQAVLQRASKLGKDATAAMFESLLSNGADPKVTYIDGKTLLHHAASSTLNLEKVAAQLLEHGVKVDARDNQGNTALHLATGRSCIELLLKNGAGVNLVNNKRLTPLLRAITMVSKQLEGNLEGLVKASETRKADSEGKTALHLAAENGLDKTVKWLLRSRAETTMVDSKGRTPLLLAVLNQQWSTVPLLAIQPGINTWDEAGMTALHHIAMSIPKEPATWKDIASAASAFCERGVSRSMRDRSGATPLIQAIKNLPEEGLAVVDVLLAQSGQRRGNCVGHQDHKRQDALHYAATLGKPEFVYALLKAGAPFELQDWIPGKGRLELTSSTDKHTLKLLAERDWLRQVEEAPLEPILPKVLPLDDLAELLRMGLAPSALPRSKPTNSLLWVVLNQTAIQPTLPADYLHDSIKLLLANNQDPNALTTRQLQALRPLRGKTPSPTPTPEPLTMHPITYLLEKHPTVDMDTLTLLL</sequence>
<evidence type="ECO:0000256" key="4">
    <source>
        <dbReference type="SAM" id="MobiDB-lite"/>
    </source>
</evidence>
<dbReference type="InterPro" id="IPR036770">
    <property type="entry name" value="Ankyrin_rpt-contain_sf"/>
</dbReference>
<keyword evidence="2 3" id="KW-0040">ANK repeat</keyword>
<feature type="non-terminal residue" evidence="5">
    <location>
        <position position="817"/>
    </location>
</feature>
<dbReference type="SUPFAM" id="SSF48403">
    <property type="entry name" value="Ankyrin repeat"/>
    <property type="match status" value="2"/>
</dbReference>
<feature type="repeat" description="ANK" evidence="3">
    <location>
        <begin position="482"/>
        <end position="514"/>
    </location>
</feature>
<dbReference type="OrthoDB" id="195446at2759"/>
<keyword evidence="6" id="KW-1185">Reference proteome</keyword>
<dbReference type="PROSITE" id="PS50088">
    <property type="entry name" value="ANK_REPEAT"/>
    <property type="match status" value="6"/>
</dbReference>
<protein>
    <submittedName>
        <fullName evidence="5">Ankyrin</fullName>
    </submittedName>
</protein>
<dbReference type="EMBL" id="KZ678130">
    <property type="protein sequence ID" value="PSN71644.1"/>
    <property type="molecule type" value="Genomic_DNA"/>
</dbReference>
<dbReference type="PANTHER" id="PTHR24198:SF165">
    <property type="entry name" value="ANKYRIN REPEAT-CONTAINING PROTEIN-RELATED"/>
    <property type="match status" value="1"/>
</dbReference>
<feature type="repeat" description="ANK" evidence="3">
    <location>
        <begin position="107"/>
        <end position="139"/>
    </location>
</feature>
<dbReference type="InterPro" id="IPR002110">
    <property type="entry name" value="Ankyrin_rpt"/>
</dbReference>
<evidence type="ECO:0000256" key="2">
    <source>
        <dbReference type="ARBA" id="ARBA00023043"/>
    </source>
</evidence>
<dbReference type="SMART" id="SM00248">
    <property type="entry name" value="ANK"/>
    <property type="match status" value="11"/>
</dbReference>
<organism evidence="5 6">
    <name type="scientific">Corynespora cassiicola Philippines</name>
    <dbReference type="NCBI Taxonomy" id="1448308"/>
    <lineage>
        <taxon>Eukaryota</taxon>
        <taxon>Fungi</taxon>
        <taxon>Dikarya</taxon>
        <taxon>Ascomycota</taxon>
        <taxon>Pezizomycotina</taxon>
        <taxon>Dothideomycetes</taxon>
        <taxon>Pleosporomycetidae</taxon>
        <taxon>Pleosporales</taxon>
        <taxon>Corynesporascaceae</taxon>
        <taxon>Corynespora</taxon>
    </lineage>
</organism>
<evidence type="ECO:0000313" key="6">
    <source>
        <dbReference type="Proteomes" id="UP000240883"/>
    </source>
</evidence>
<reference evidence="5 6" key="1">
    <citation type="journal article" date="2018" name="Front. Microbiol.">
        <title>Genome-Wide Analysis of Corynespora cassiicola Leaf Fall Disease Putative Effectors.</title>
        <authorList>
            <person name="Lopez D."/>
            <person name="Ribeiro S."/>
            <person name="Label P."/>
            <person name="Fumanal B."/>
            <person name="Venisse J.S."/>
            <person name="Kohler A."/>
            <person name="de Oliveira R.R."/>
            <person name="Labutti K."/>
            <person name="Lipzen A."/>
            <person name="Lail K."/>
            <person name="Bauer D."/>
            <person name="Ohm R.A."/>
            <person name="Barry K.W."/>
            <person name="Spatafora J."/>
            <person name="Grigoriev I.V."/>
            <person name="Martin F.M."/>
            <person name="Pujade-Renaud V."/>
        </authorList>
    </citation>
    <scope>NUCLEOTIDE SEQUENCE [LARGE SCALE GENOMIC DNA]</scope>
    <source>
        <strain evidence="5 6">Philippines</strain>
    </source>
</reference>
<name>A0A2T2P1T6_CORCC</name>
<evidence type="ECO:0000256" key="1">
    <source>
        <dbReference type="ARBA" id="ARBA00022737"/>
    </source>
</evidence>
<dbReference type="PROSITE" id="PS50297">
    <property type="entry name" value="ANK_REP_REGION"/>
    <property type="match status" value="6"/>
</dbReference>
<feature type="repeat" description="ANK" evidence="3">
    <location>
        <begin position="175"/>
        <end position="208"/>
    </location>
</feature>
<dbReference type="PANTHER" id="PTHR24198">
    <property type="entry name" value="ANKYRIN REPEAT AND PROTEIN KINASE DOMAIN-CONTAINING PROTEIN"/>
    <property type="match status" value="1"/>
</dbReference>
<gene>
    <name evidence="5" type="ORF">BS50DRAFT_485107</name>
</gene>
<accession>A0A2T2P1T6</accession>
<evidence type="ECO:0000313" key="5">
    <source>
        <dbReference type="EMBL" id="PSN71644.1"/>
    </source>
</evidence>
<feature type="repeat" description="ANK" evidence="3">
    <location>
        <begin position="141"/>
        <end position="173"/>
    </location>
</feature>
<proteinExistence type="predicted"/>
<evidence type="ECO:0000256" key="3">
    <source>
        <dbReference type="PROSITE-ProRule" id="PRU00023"/>
    </source>
</evidence>
<dbReference type="STRING" id="1448308.A0A2T2P1T6"/>
<feature type="repeat" description="ANK" evidence="3">
    <location>
        <begin position="630"/>
        <end position="662"/>
    </location>
</feature>
<dbReference type="Proteomes" id="UP000240883">
    <property type="component" value="Unassembled WGS sequence"/>
</dbReference>
<dbReference type="GO" id="GO:0005737">
    <property type="term" value="C:cytoplasm"/>
    <property type="evidence" value="ECO:0007669"/>
    <property type="project" value="TreeGrafter"/>
</dbReference>
<keyword evidence="1" id="KW-0677">Repeat</keyword>
<dbReference type="Gene3D" id="1.25.40.20">
    <property type="entry name" value="Ankyrin repeat-containing domain"/>
    <property type="match status" value="4"/>
</dbReference>
<dbReference type="AlphaFoldDB" id="A0A2T2P1T6"/>
<feature type="region of interest" description="Disordered" evidence="4">
    <location>
        <begin position="1"/>
        <end position="40"/>
    </location>
</feature>
<dbReference type="Pfam" id="PF12796">
    <property type="entry name" value="Ank_2"/>
    <property type="match status" value="4"/>
</dbReference>
<feature type="repeat" description="ANK" evidence="3">
    <location>
        <begin position="382"/>
        <end position="416"/>
    </location>
</feature>